<dbReference type="CDD" id="cd00568">
    <property type="entry name" value="TPP_enzymes"/>
    <property type="match status" value="1"/>
</dbReference>
<feature type="domain" description="Thiamine pyrophosphate enzyme N-terminal TPP-binding" evidence="7">
    <location>
        <begin position="1"/>
        <end position="116"/>
    </location>
</feature>
<dbReference type="InterPro" id="IPR012001">
    <property type="entry name" value="Thiamin_PyroP_enz_TPP-bd_dom"/>
</dbReference>
<dbReference type="InterPro" id="IPR012000">
    <property type="entry name" value="Thiamin_PyroP_enz_cen_dom"/>
</dbReference>
<evidence type="ECO:0000313" key="9">
    <source>
        <dbReference type="Proteomes" id="UP000595046"/>
    </source>
</evidence>
<name>A0A7T1TCF4_9ACTN</name>
<dbReference type="GO" id="GO:0003984">
    <property type="term" value="F:acetolactate synthase activity"/>
    <property type="evidence" value="ECO:0007669"/>
    <property type="project" value="TreeGrafter"/>
</dbReference>
<comment type="similarity">
    <text evidence="2 4">Belongs to the TPP enzyme family.</text>
</comment>
<dbReference type="Gene3D" id="3.40.50.1220">
    <property type="entry name" value="TPP-binding domain"/>
    <property type="match status" value="1"/>
</dbReference>
<dbReference type="InterPro" id="IPR029061">
    <property type="entry name" value="THDP-binding"/>
</dbReference>
<evidence type="ECO:0000256" key="2">
    <source>
        <dbReference type="ARBA" id="ARBA00007812"/>
    </source>
</evidence>
<dbReference type="InterPro" id="IPR045229">
    <property type="entry name" value="TPP_enz"/>
</dbReference>
<dbReference type="Pfam" id="PF02775">
    <property type="entry name" value="TPP_enzyme_C"/>
    <property type="match status" value="1"/>
</dbReference>
<dbReference type="SUPFAM" id="SSF52467">
    <property type="entry name" value="DHS-like NAD/FAD-binding domain"/>
    <property type="match status" value="1"/>
</dbReference>
<protein>
    <submittedName>
        <fullName evidence="8">Thiamine pyrophosphate-binding protein</fullName>
    </submittedName>
</protein>
<dbReference type="CDD" id="cd07035">
    <property type="entry name" value="TPP_PYR_POX_like"/>
    <property type="match status" value="1"/>
</dbReference>
<dbReference type="GO" id="GO:0050660">
    <property type="term" value="F:flavin adenine dinucleotide binding"/>
    <property type="evidence" value="ECO:0007669"/>
    <property type="project" value="TreeGrafter"/>
</dbReference>
<dbReference type="Gene3D" id="3.40.50.970">
    <property type="match status" value="2"/>
</dbReference>
<organism evidence="8 9">
    <name type="scientific">Streptomyces bathyalis</name>
    <dbReference type="NCBI Taxonomy" id="2710756"/>
    <lineage>
        <taxon>Bacteria</taxon>
        <taxon>Bacillati</taxon>
        <taxon>Actinomycetota</taxon>
        <taxon>Actinomycetes</taxon>
        <taxon>Kitasatosporales</taxon>
        <taxon>Streptomycetaceae</taxon>
        <taxon>Streptomyces</taxon>
    </lineage>
</organism>
<evidence type="ECO:0000259" key="7">
    <source>
        <dbReference type="Pfam" id="PF02776"/>
    </source>
</evidence>
<feature type="domain" description="Thiamine pyrophosphate enzyme TPP-binding" evidence="6">
    <location>
        <begin position="392"/>
        <end position="547"/>
    </location>
</feature>
<accession>A0A7T1TCF4</accession>
<gene>
    <name evidence="8" type="ORF">G4Z16_01630</name>
</gene>
<keyword evidence="3 4" id="KW-0786">Thiamine pyrophosphate</keyword>
<dbReference type="Pfam" id="PF00205">
    <property type="entry name" value="TPP_enzyme_M"/>
    <property type="match status" value="1"/>
</dbReference>
<evidence type="ECO:0000256" key="1">
    <source>
        <dbReference type="ARBA" id="ARBA00001964"/>
    </source>
</evidence>
<dbReference type="Proteomes" id="UP000595046">
    <property type="component" value="Chromosome"/>
</dbReference>
<dbReference type="PANTHER" id="PTHR18968">
    <property type="entry name" value="THIAMINE PYROPHOSPHATE ENZYMES"/>
    <property type="match status" value="1"/>
</dbReference>
<evidence type="ECO:0000256" key="3">
    <source>
        <dbReference type="ARBA" id="ARBA00023052"/>
    </source>
</evidence>
<dbReference type="GO" id="GO:0009097">
    <property type="term" value="P:isoleucine biosynthetic process"/>
    <property type="evidence" value="ECO:0007669"/>
    <property type="project" value="TreeGrafter"/>
</dbReference>
<dbReference type="GO" id="GO:0005948">
    <property type="term" value="C:acetolactate synthase complex"/>
    <property type="evidence" value="ECO:0007669"/>
    <property type="project" value="TreeGrafter"/>
</dbReference>
<evidence type="ECO:0000313" key="8">
    <source>
        <dbReference type="EMBL" id="QPP10325.1"/>
    </source>
</evidence>
<dbReference type="SUPFAM" id="SSF52518">
    <property type="entry name" value="Thiamin diphosphate-binding fold (THDP-binding)"/>
    <property type="match status" value="2"/>
</dbReference>
<reference evidence="9" key="1">
    <citation type="submission" date="2020-02" db="EMBL/GenBank/DDBJ databases">
        <title>Streptomyces sp. ASO4wet.</title>
        <authorList>
            <person name="Risdian C."/>
            <person name="Landwehr W."/>
            <person name="Schupp P."/>
            <person name="Wink J."/>
        </authorList>
    </citation>
    <scope>NUCLEOTIDE SEQUENCE [LARGE SCALE GENOMIC DNA]</scope>
    <source>
        <strain evidence="9">ASO4wet</strain>
    </source>
</reference>
<dbReference type="InterPro" id="IPR029035">
    <property type="entry name" value="DHS-like_NAD/FAD-binding_dom"/>
</dbReference>
<dbReference type="GO" id="GO:0000287">
    <property type="term" value="F:magnesium ion binding"/>
    <property type="evidence" value="ECO:0007669"/>
    <property type="project" value="InterPro"/>
</dbReference>
<evidence type="ECO:0000259" key="5">
    <source>
        <dbReference type="Pfam" id="PF00205"/>
    </source>
</evidence>
<dbReference type="Pfam" id="PF02776">
    <property type="entry name" value="TPP_enzyme_N"/>
    <property type="match status" value="1"/>
</dbReference>
<dbReference type="EMBL" id="CP048882">
    <property type="protein sequence ID" value="QPP10325.1"/>
    <property type="molecule type" value="Genomic_DNA"/>
</dbReference>
<dbReference type="InterPro" id="IPR011766">
    <property type="entry name" value="TPP_enzyme_TPP-bd"/>
</dbReference>
<comment type="cofactor">
    <cofactor evidence="1">
        <name>thiamine diphosphate</name>
        <dbReference type="ChEBI" id="CHEBI:58937"/>
    </cofactor>
</comment>
<dbReference type="KEGG" id="sbat:G4Z16_01630"/>
<dbReference type="GO" id="GO:0009099">
    <property type="term" value="P:L-valine biosynthetic process"/>
    <property type="evidence" value="ECO:0007669"/>
    <property type="project" value="TreeGrafter"/>
</dbReference>
<proteinExistence type="inferred from homology"/>
<dbReference type="PANTHER" id="PTHR18968:SF166">
    <property type="entry name" value="2-HYDROXYACYL-COA LYASE 2"/>
    <property type="match status" value="1"/>
</dbReference>
<evidence type="ECO:0000256" key="4">
    <source>
        <dbReference type="RuleBase" id="RU362132"/>
    </source>
</evidence>
<dbReference type="AlphaFoldDB" id="A0A7T1TCF4"/>
<evidence type="ECO:0000259" key="6">
    <source>
        <dbReference type="Pfam" id="PF02775"/>
    </source>
</evidence>
<dbReference type="GO" id="GO:0030976">
    <property type="term" value="F:thiamine pyrophosphate binding"/>
    <property type="evidence" value="ECO:0007669"/>
    <property type="project" value="InterPro"/>
</dbReference>
<keyword evidence="9" id="KW-1185">Reference proteome</keyword>
<feature type="domain" description="Thiamine pyrophosphate enzyme central" evidence="5">
    <location>
        <begin position="194"/>
        <end position="328"/>
    </location>
</feature>
<sequence>MSGGRALAEMLRINGAGPIFGMAGFQLLPYYEGVRRLGMEHHLVNDERVGAFAADAYARLTGRPGICDGTLGPGTTNLVTALVESLNAGVPVIALTGNTHRGHSWKNMTQEARQVEILRPAVKELIRVEAVERIPELVRRAFSVATSGRPGPVVLDIPEDVAHAEHTFAAGEFFADAATARVPARRPRPDASEVERAAALLARSRRPLILAGGGVHLSEAHDALLHLAEAAGIPVAHTLSGKGAIPCTHDLSAGLFGRYSRYANELIESSDCLLVVGCKLGEIATKRYTLPRPGTPLIHLDIVAEEIGRWAPTRVGLWGDARAGLSDLATALESATPTDDRSAYRDEVRERRSAWEAEARARYESDEVPINMGRLVGELNEAMPEDGILLADGGFASHWAGLLYDTKRAGRGFVADRGFASIGYGLPGALGTALAVRTDDGSAPPVVSITGDSGLNMTIGDLETARRAGTAFTLVVVNNAASGYIKALQHAVYGEGSYQSASLIETNYAELARNFGCHGHRVEHPDDLAPALKQAMATHDAPTVVDVVVTRDPGQMLPGVDNRTLQVRPGDRPV</sequence>